<evidence type="ECO:0000313" key="3">
    <source>
        <dbReference type="Proteomes" id="UP000552700"/>
    </source>
</evidence>
<evidence type="ECO:0008006" key="4">
    <source>
        <dbReference type="Google" id="ProtNLM"/>
    </source>
</evidence>
<organism evidence="2 3">
    <name type="scientific">Sphingobium subterraneum</name>
    <dbReference type="NCBI Taxonomy" id="627688"/>
    <lineage>
        <taxon>Bacteria</taxon>
        <taxon>Pseudomonadati</taxon>
        <taxon>Pseudomonadota</taxon>
        <taxon>Alphaproteobacteria</taxon>
        <taxon>Sphingomonadales</taxon>
        <taxon>Sphingomonadaceae</taxon>
        <taxon>Sphingobium</taxon>
    </lineage>
</organism>
<dbReference type="Proteomes" id="UP000552700">
    <property type="component" value="Unassembled WGS sequence"/>
</dbReference>
<keyword evidence="1" id="KW-1133">Transmembrane helix</keyword>
<gene>
    <name evidence="2" type="ORF">FHS92_000179</name>
</gene>
<keyword evidence="3" id="KW-1185">Reference proteome</keyword>
<feature type="transmembrane region" description="Helical" evidence="1">
    <location>
        <begin position="12"/>
        <end position="30"/>
    </location>
</feature>
<dbReference type="AlphaFoldDB" id="A0A841IWC8"/>
<dbReference type="EMBL" id="JACIJP010000001">
    <property type="protein sequence ID" value="MBB6122472.1"/>
    <property type="molecule type" value="Genomic_DNA"/>
</dbReference>
<keyword evidence="1" id="KW-0812">Transmembrane</keyword>
<sequence>MRTLRRLRRDTSGLALVEFAYVTPIMLLLICAGGELANYSITAMRLSSLALQVADNSARIGTGDPSQVKVITEAQVNDILQGALAQAGNLNINGTYTEKQADNTTQVKNKARIIISSLEPDPVNAGKNYIHWQRCYGLATDYTPQYGEEGDDNLDGMGPAGRQVTAPTGTSIMFVEVHYRYEPLFPVLRSGMFGLMTYRNFDSVAAMVVRDDRNTTLDNTAGAPVSTCT</sequence>
<keyword evidence="1" id="KW-0472">Membrane</keyword>
<proteinExistence type="predicted"/>
<accession>A0A841IWC8</accession>
<evidence type="ECO:0000256" key="1">
    <source>
        <dbReference type="SAM" id="Phobius"/>
    </source>
</evidence>
<comment type="caution">
    <text evidence="2">The sequence shown here is derived from an EMBL/GenBank/DDBJ whole genome shotgun (WGS) entry which is preliminary data.</text>
</comment>
<name>A0A841IWC8_9SPHN</name>
<reference evidence="2 3" key="1">
    <citation type="submission" date="2020-08" db="EMBL/GenBank/DDBJ databases">
        <title>Genomic Encyclopedia of Type Strains, Phase IV (KMG-IV): sequencing the most valuable type-strain genomes for metagenomic binning, comparative biology and taxonomic classification.</title>
        <authorList>
            <person name="Goeker M."/>
        </authorList>
    </citation>
    <scope>NUCLEOTIDE SEQUENCE [LARGE SCALE GENOMIC DNA]</scope>
    <source>
        <strain evidence="2 3">DSM 102255</strain>
    </source>
</reference>
<evidence type="ECO:0000313" key="2">
    <source>
        <dbReference type="EMBL" id="MBB6122472.1"/>
    </source>
</evidence>
<protein>
    <recommendedName>
        <fullName evidence="4">TadE-like protein</fullName>
    </recommendedName>
</protein>